<feature type="domain" description="VWFA" evidence="3">
    <location>
        <begin position="91"/>
        <end position="291"/>
    </location>
</feature>
<proteinExistence type="predicted"/>
<dbReference type="PANTHER" id="PTHR24273:SF32">
    <property type="entry name" value="HYALIN"/>
    <property type="match status" value="1"/>
</dbReference>
<dbReference type="InterPro" id="IPR002035">
    <property type="entry name" value="VWF_A"/>
</dbReference>
<comment type="caution">
    <text evidence="4">The sequence shown here is derived from an EMBL/GenBank/DDBJ whole genome shotgun (WGS) entry which is preliminary data.</text>
</comment>
<keyword evidence="5" id="KW-1185">Reference proteome</keyword>
<evidence type="ECO:0000259" key="3">
    <source>
        <dbReference type="PROSITE" id="PS50234"/>
    </source>
</evidence>
<dbReference type="RefSeq" id="WP_229822525.1">
    <property type="nucleotide sequence ID" value="NZ_BMRW01000006.1"/>
</dbReference>
<name>A0A7W7PC11_STRNE</name>
<dbReference type="InterPro" id="IPR036465">
    <property type="entry name" value="vWFA_dom_sf"/>
</dbReference>
<dbReference type="Pfam" id="PF02494">
    <property type="entry name" value="HYR"/>
    <property type="match status" value="2"/>
</dbReference>
<evidence type="ECO:0000313" key="4">
    <source>
        <dbReference type="EMBL" id="MBB4885186.1"/>
    </source>
</evidence>
<feature type="region of interest" description="Disordered" evidence="2">
    <location>
        <begin position="243"/>
        <end position="275"/>
    </location>
</feature>
<organism evidence="4 5">
    <name type="scientific">Streptomyces netropsis</name>
    <name type="common">Streptoverticillium netropsis</name>
    <dbReference type="NCBI Taxonomy" id="55404"/>
    <lineage>
        <taxon>Bacteria</taxon>
        <taxon>Bacillati</taxon>
        <taxon>Actinomycetota</taxon>
        <taxon>Actinomycetes</taxon>
        <taxon>Kitasatosporales</taxon>
        <taxon>Streptomycetaceae</taxon>
        <taxon>Streptomyces</taxon>
    </lineage>
</organism>
<dbReference type="InterPro" id="IPR003410">
    <property type="entry name" value="HYR_dom"/>
</dbReference>
<dbReference type="Gene3D" id="3.40.50.410">
    <property type="entry name" value="von Willebrand factor, type A domain"/>
    <property type="match status" value="1"/>
</dbReference>
<dbReference type="CDD" id="cd00198">
    <property type="entry name" value="vWFA"/>
    <property type="match status" value="1"/>
</dbReference>
<dbReference type="Gene3D" id="2.60.40.10">
    <property type="entry name" value="Immunoglobulins"/>
    <property type="match status" value="2"/>
</dbReference>
<dbReference type="InterPro" id="IPR013783">
    <property type="entry name" value="Ig-like_fold"/>
</dbReference>
<feature type="compositionally biased region" description="Basic and acidic residues" evidence="2">
    <location>
        <begin position="250"/>
        <end position="259"/>
    </location>
</feature>
<evidence type="ECO:0000256" key="1">
    <source>
        <dbReference type="ARBA" id="ARBA00022737"/>
    </source>
</evidence>
<evidence type="ECO:0000313" key="5">
    <source>
        <dbReference type="Proteomes" id="UP000556436"/>
    </source>
</evidence>
<dbReference type="AlphaFoldDB" id="A0A7W7PC11"/>
<evidence type="ECO:0000256" key="2">
    <source>
        <dbReference type="SAM" id="MobiDB-lite"/>
    </source>
</evidence>
<sequence length="762" mass="80016">MRRVQRWPVRWTASGTDFGRRSWARVKASRIGPVTVVLALLVGVVPGAAGGRSSPDWWTVRPDTVATTLAPGTSFQVDKQVRTPVVPPRPDVVLLVDGTISMAETIGKLRTELGTITKTVRDEQPDSWFAVAKYGDVTDGEKAFTVLQGLTDNLKDVQEKGVDQLKADLGGSSPPVEDWINALWQIAQGGGGKTAFREGSSPVVVLIGDASSHDPSLGHTLDDAIGALTGRKARVVAVDIDTPVGDGLDGDGRPKEPHEPNQGSKVANGTGGTILKGVDPKRVADKIVEGLTNLPTTVSHRTTGCDPALTVALEPATQKVTSGATVEFKETITAASDAPQGQTLQCTVQFLMDGKVPGGNTRMRDGAVPEPVPDYHERISVAVRDVEAPRVTVDDRTVEATGKDGVKIDYVATANDAVDGDVPVTCTPAPGSLFPMGTTHVTCTATDSAGNKGTDTATFIVNDASAPQVTVDDRMVEATGKDGAKVDYVATAKDAVDGDLPVTCVPASGSLFPLGTTEVRCTATDSAGNRGTDTATFTVLPAPIPVEADIAVTANVTPVPNYVGRTTEARFTLTNAGPRVAEGVVLAAEWPGVTEASKRAVGRLSACGRDNPCSIPVGGRLTVTQPAVYSVPVSGDVRAYVRGALRDPGQGNNTAVARIRVLQPKLTITPEVGPPGQVVQARGRDFPPGSTVRLTWKPGITAARSVVRVGRDGSFEAQVLVLRKDRLGPRELHAEVRGLDRLQRPFLVVQRNLNPPDFAGRS</sequence>
<dbReference type="PANTHER" id="PTHR24273">
    <property type="entry name" value="FI04643P-RELATED"/>
    <property type="match status" value="1"/>
</dbReference>
<protein>
    <recommendedName>
        <fullName evidence="3">VWFA domain-containing protein</fullName>
    </recommendedName>
</protein>
<accession>A0A7W7PC11</accession>
<gene>
    <name evidence="4" type="ORF">FHS38_001214</name>
</gene>
<reference evidence="4 5" key="1">
    <citation type="submission" date="2020-08" db="EMBL/GenBank/DDBJ databases">
        <title>Genomic Encyclopedia of Type Strains, Phase III (KMG-III): the genomes of soil and plant-associated and newly described type strains.</title>
        <authorList>
            <person name="Whitman W."/>
        </authorList>
    </citation>
    <scope>NUCLEOTIDE SEQUENCE [LARGE SCALE GENOMIC DNA]</scope>
    <source>
        <strain evidence="4 5">CECT 3265</strain>
    </source>
</reference>
<keyword evidence="1" id="KW-0677">Repeat</keyword>
<dbReference type="SUPFAM" id="SSF53300">
    <property type="entry name" value="vWA-like"/>
    <property type="match status" value="1"/>
</dbReference>
<dbReference type="Proteomes" id="UP000556436">
    <property type="component" value="Unassembled WGS sequence"/>
</dbReference>
<dbReference type="EMBL" id="JACHJG010000002">
    <property type="protein sequence ID" value="MBB4885186.1"/>
    <property type="molecule type" value="Genomic_DNA"/>
</dbReference>
<dbReference type="GO" id="GO:0005975">
    <property type="term" value="P:carbohydrate metabolic process"/>
    <property type="evidence" value="ECO:0007669"/>
    <property type="project" value="UniProtKB-ARBA"/>
</dbReference>
<dbReference type="PROSITE" id="PS50234">
    <property type="entry name" value="VWFA"/>
    <property type="match status" value="1"/>
</dbReference>